<organism evidence="5 6">
    <name type="scientific">Periconia macrospinosa</name>
    <dbReference type="NCBI Taxonomy" id="97972"/>
    <lineage>
        <taxon>Eukaryota</taxon>
        <taxon>Fungi</taxon>
        <taxon>Dikarya</taxon>
        <taxon>Ascomycota</taxon>
        <taxon>Pezizomycotina</taxon>
        <taxon>Dothideomycetes</taxon>
        <taxon>Pleosporomycetidae</taxon>
        <taxon>Pleosporales</taxon>
        <taxon>Massarineae</taxon>
        <taxon>Periconiaceae</taxon>
        <taxon>Periconia</taxon>
    </lineage>
</organism>
<dbReference type="AlphaFoldDB" id="A0A2V1EAH8"/>
<keyword evidence="1" id="KW-0677">Repeat</keyword>
<evidence type="ECO:0000259" key="4">
    <source>
        <dbReference type="Pfam" id="PF24883"/>
    </source>
</evidence>
<evidence type="ECO:0000259" key="3">
    <source>
        <dbReference type="Pfam" id="PF23239"/>
    </source>
</evidence>
<evidence type="ECO:0000313" key="6">
    <source>
        <dbReference type="Proteomes" id="UP000244855"/>
    </source>
</evidence>
<dbReference type="Pfam" id="PF23239">
    <property type="entry name" value="DUF7069"/>
    <property type="match status" value="1"/>
</dbReference>
<dbReference type="InterPro" id="IPR027417">
    <property type="entry name" value="P-loop_NTPase"/>
</dbReference>
<proteinExistence type="predicted"/>
<protein>
    <submittedName>
        <fullName evidence="5">Uncharacterized protein</fullName>
    </submittedName>
</protein>
<sequence length="449" mass="52025">QRQCHQAFKICSYEDQKNINPDPVPGTCQWVLSHDQYQKWYQTPHSDLLWVSADPGCGKSVLSKKLVDQGLQYQSAYTVCYFFFKDNEEQNSLPNALCSILHQLFASESRLIEHALPAWDKHGETIRSEREELWRILLAATSDSRSPKVACVFDALDECREDHRTRFISMLSEFYETIHESPQEEGCLKILVTSRPYDEIRDGFGNIPSSLPTIHLRGDLMNSHIHEEIDLVIHAKVVQLAQSLNLDETTKQNLEKRLLQMEHRTYLWLYLAIEGIRRVYADSLRPEEVSIASLPSSVEDAYEKILARITPEQMDNAKKILQIVVGARRPWTTDELAIALNMPMESDRLKDKIRRLCGLFVFFNESRIYLIHQTAKEYLVGDSIARNSHWKHCFSRTELERSLAHICVNYLSSTDFGEREANETKKEYVSRSLMDHALLDYTGNCWISH</sequence>
<dbReference type="Pfam" id="PF24883">
    <property type="entry name" value="NPHP3_N"/>
    <property type="match status" value="1"/>
</dbReference>
<feature type="domain" description="DUF7069" evidence="3">
    <location>
        <begin position="226"/>
        <end position="276"/>
    </location>
</feature>
<accession>A0A2V1EAH8</accession>
<name>A0A2V1EAH8_9PLEO</name>
<dbReference type="OrthoDB" id="194358at2759"/>
<feature type="non-terminal residue" evidence="5">
    <location>
        <position position="1"/>
    </location>
</feature>
<dbReference type="Proteomes" id="UP000244855">
    <property type="component" value="Unassembled WGS sequence"/>
</dbReference>
<dbReference type="Gene3D" id="3.40.50.300">
    <property type="entry name" value="P-loop containing nucleotide triphosphate hydrolases"/>
    <property type="match status" value="1"/>
</dbReference>
<dbReference type="STRING" id="97972.A0A2V1EAH8"/>
<feature type="non-terminal residue" evidence="5">
    <location>
        <position position="449"/>
    </location>
</feature>
<dbReference type="SUPFAM" id="SSF52540">
    <property type="entry name" value="P-loop containing nucleoside triphosphate hydrolases"/>
    <property type="match status" value="1"/>
</dbReference>
<dbReference type="InterPro" id="IPR056884">
    <property type="entry name" value="NPHP3-like_N"/>
</dbReference>
<gene>
    <name evidence="5" type="ORF">DM02DRAFT_467123</name>
</gene>
<dbReference type="EMBL" id="KZ805303">
    <property type="protein sequence ID" value="PVI07543.1"/>
    <property type="molecule type" value="Genomic_DNA"/>
</dbReference>
<dbReference type="InterPro" id="IPR054471">
    <property type="entry name" value="GPIID_WHD"/>
</dbReference>
<reference evidence="5 6" key="1">
    <citation type="journal article" date="2018" name="Sci. Rep.">
        <title>Comparative genomics provides insights into the lifestyle and reveals functional heterogeneity of dark septate endophytic fungi.</title>
        <authorList>
            <person name="Knapp D.G."/>
            <person name="Nemeth J.B."/>
            <person name="Barry K."/>
            <person name="Hainaut M."/>
            <person name="Henrissat B."/>
            <person name="Johnson J."/>
            <person name="Kuo A."/>
            <person name="Lim J.H.P."/>
            <person name="Lipzen A."/>
            <person name="Nolan M."/>
            <person name="Ohm R.A."/>
            <person name="Tamas L."/>
            <person name="Grigoriev I.V."/>
            <person name="Spatafora J.W."/>
            <person name="Nagy L.G."/>
            <person name="Kovacs G.M."/>
        </authorList>
    </citation>
    <scope>NUCLEOTIDE SEQUENCE [LARGE SCALE GENOMIC DNA]</scope>
    <source>
        <strain evidence="5 6">DSE2036</strain>
    </source>
</reference>
<feature type="domain" description="Nephrocystin 3-like N-terminal" evidence="4">
    <location>
        <begin position="26"/>
        <end position="195"/>
    </location>
</feature>
<evidence type="ECO:0000256" key="1">
    <source>
        <dbReference type="ARBA" id="ARBA00022737"/>
    </source>
</evidence>
<dbReference type="Pfam" id="PF22939">
    <property type="entry name" value="WHD_GPIID"/>
    <property type="match status" value="1"/>
</dbReference>
<evidence type="ECO:0000313" key="5">
    <source>
        <dbReference type="EMBL" id="PVI07543.1"/>
    </source>
</evidence>
<evidence type="ECO:0000259" key="2">
    <source>
        <dbReference type="Pfam" id="PF22939"/>
    </source>
</evidence>
<dbReference type="InterPro" id="IPR055497">
    <property type="entry name" value="DUF7069"/>
</dbReference>
<feature type="domain" description="GPI inositol-deacylase winged helix" evidence="2">
    <location>
        <begin position="315"/>
        <end position="385"/>
    </location>
</feature>
<dbReference type="PANTHER" id="PTHR10039">
    <property type="entry name" value="AMELOGENIN"/>
    <property type="match status" value="1"/>
</dbReference>
<keyword evidence="6" id="KW-1185">Reference proteome</keyword>